<organism evidence="1 2">
    <name type="scientific">Araneus ventricosus</name>
    <name type="common">Orbweaver spider</name>
    <name type="synonym">Epeira ventricosa</name>
    <dbReference type="NCBI Taxonomy" id="182803"/>
    <lineage>
        <taxon>Eukaryota</taxon>
        <taxon>Metazoa</taxon>
        <taxon>Ecdysozoa</taxon>
        <taxon>Arthropoda</taxon>
        <taxon>Chelicerata</taxon>
        <taxon>Arachnida</taxon>
        <taxon>Araneae</taxon>
        <taxon>Araneomorphae</taxon>
        <taxon>Entelegynae</taxon>
        <taxon>Araneoidea</taxon>
        <taxon>Araneidae</taxon>
        <taxon>Araneus</taxon>
    </lineage>
</organism>
<dbReference type="Proteomes" id="UP000499080">
    <property type="component" value="Unassembled WGS sequence"/>
</dbReference>
<evidence type="ECO:0000313" key="2">
    <source>
        <dbReference type="Proteomes" id="UP000499080"/>
    </source>
</evidence>
<dbReference type="AlphaFoldDB" id="A0A4Y2TI12"/>
<gene>
    <name evidence="1" type="ORF">AVEN_179944_1</name>
</gene>
<proteinExistence type="predicted"/>
<keyword evidence="2" id="KW-1185">Reference proteome</keyword>
<dbReference type="OrthoDB" id="6094685at2759"/>
<accession>A0A4Y2TI12</accession>
<comment type="caution">
    <text evidence="1">The sequence shown here is derived from an EMBL/GenBank/DDBJ whole genome shotgun (WGS) entry which is preliminary data.</text>
</comment>
<reference evidence="1 2" key="1">
    <citation type="journal article" date="2019" name="Sci. Rep.">
        <title>Orb-weaving spider Araneus ventricosus genome elucidates the spidroin gene catalogue.</title>
        <authorList>
            <person name="Kono N."/>
            <person name="Nakamura H."/>
            <person name="Ohtoshi R."/>
            <person name="Moran D.A.P."/>
            <person name="Shinohara A."/>
            <person name="Yoshida Y."/>
            <person name="Fujiwara M."/>
            <person name="Mori M."/>
            <person name="Tomita M."/>
            <person name="Arakawa K."/>
        </authorList>
    </citation>
    <scope>NUCLEOTIDE SEQUENCE [LARGE SCALE GENOMIC DNA]</scope>
</reference>
<evidence type="ECO:0000313" key="1">
    <source>
        <dbReference type="EMBL" id="GBN99640.1"/>
    </source>
</evidence>
<sequence>MPYFHSAGHTFYAKWAQMEEFKEKMDTTDYKKLSEVQQWWGNKPDPTEWGWFMKDGRLNPLPSTLPAASEELLKLIPCNCKITLTRDSEEDANARRQTFTVQSFVPLCLVETCKNSASPTSGFEDDDDDE</sequence>
<dbReference type="EMBL" id="BGPR01028464">
    <property type="protein sequence ID" value="GBN99640.1"/>
    <property type="molecule type" value="Genomic_DNA"/>
</dbReference>
<protein>
    <submittedName>
        <fullName evidence="1">Uncharacterized protein</fullName>
    </submittedName>
</protein>
<name>A0A4Y2TI12_ARAVE</name>